<proteinExistence type="predicted"/>
<dbReference type="Proteomes" id="UP001225378">
    <property type="component" value="Chromosome"/>
</dbReference>
<dbReference type="KEGG" id="mech:Q9L42_009250"/>
<organism evidence="2 3">
    <name type="scientific">Methylomarinum roseum</name>
    <dbReference type="NCBI Taxonomy" id="3067653"/>
    <lineage>
        <taxon>Bacteria</taxon>
        <taxon>Pseudomonadati</taxon>
        <taxon>Pseudomonadota</taxon>
        <taxon>Gammaproteobacteria</taxon>
        <taxon>Methylococcales</taxon>
        <taxon>Methylococcaceae</taxon>
        <taxon>Methylomarinum</taxon>
    </lineage>
</organism>
<feature type="transmembrane region" description="Helical" evidence="1">
    <location>
        <begin position="12"/>
        <end position="39"/>
    </location>
</feature>
<dbReference type="EMBL" id="CP157743">
    <property type="protein sequence ID" value="XBS22296.1"/>
    <property type="molecule type" value="Genomic_DNA"/>
</dbReference>
<protein>
    <submittedName>
        <fullName evidence="2">Uncharacterized protein</fullName>
    </submittedName>
</protein>
<keyword evidence="3" id="KW-1185">Reference proteome</keyword>
<dbReference type="RefSeq" id="WP_305908728.1">
    <property type="nucleotide sequence ID" value="NZ_CP157743.1"/>
</dbReference>
<accession>A0AAU7P0I7</accession>
<reference evidence="2 3" key="1">
    <citation type="journal article" date="2024" name="Microbiology">
        <title>Methylomarinum rosea sp. nov., a novel halophilic methanotrophic bacterium from the hypersaline Lake Elton.</title>
        <authorList>
            <person name="Suleimanov R.Z."/>
            <person name="Oshkin I.Y."/>
            <person name="Danilova O.V."/>
            <person name="Suzina N.E."/>
            <person name="Dedysh S.N."/>
        </authorList>
    </citation>
    <scope>NUCLEOTIDE SEQUENCE [LARGE SCALE GENOMIC DNA]</scope>
    <source>
        <strain evidence="2 3">Ch1-1</strain>
    </source>
</reference>
<name>A0AAU7P0I7_9GAMM</name>
<evidence type="ECO:0000313" key="2">
    <source>
        <dbReference type="EMBL" id="XBS22296.1"/>
    </source>
</evidence>
<keyword evidence="1" id="KW-0812">Transmembrane</keyword>
<keyword evidence="1" id="KW-0472">Membrane</keyword>
<evidence type="ECO:0000256" key="1">
    <source>
        <dbReference type="SAM" id="Phobius"/>
    </source>
</evidence>
<dbReference type="AlphaFoldDB" id="A0AAU7P0I7"/>
<sequence>MSELKKDILVGLLFIVGVFVFMAGEFIVSTLVFATAAIFSNIHFNLKQNG</sequence>
<keyword evidence="1" id="KW-1133">Transmembrane helix</keyword>
<gene>
    <name evidence="2" type="ORF">Q9L42_009250</name>
</gene>
<evidence type="ECO:0000313" key="3">
    <source>
        <dbReference type="Proteomes" id="UP001225378"/>
    </source>
</evidence>